<gene>
    <name evidence="2" type="ORF">SAMN04490188_1519</name>
</gene>
<feature type="region of interest" description="Disordered" evidence="1">
    <location>
        <begin position="1"/>
        <end position="47"/>
    </location>
</feature>
<evidence type="ECO:0000313" key="3">
    <source>
        <dbReference type="Proteomes" id="UP000183915"/>
    </source>
</evidence>
<sequence length="47" mass="5182">MQLSHRNREQARSHMGSRVFKVSTHDTKPCGSELAREGVGTSNIIAT</sequence>
<feature type="compositionally biased region" description="Basic and acidic residues" evidence="1">
    <location>
        <begin position="1"/>
        <end position="12"/>
    </location>
</feature>
<name>A0ABY0YP69_9PSED</name>
<protein>
    <submittedName>
        <fullName evidence="2">Uncharacterized protein</fullName>
    </submittedName>
</protein>
<comment type="caution">
    <text evidence="2">The sequence shown here is derived from an EMBL/GenBank/DDBJ whole genome shotgun (WGS) entry which is preliminary data.</text>
</comment>
<dbReference type="Proteomes" id="UP000183915">
    <property type="component" value="Unassembled WGS sequence"/>
</dbReference>
<keyword evidence="3" id="KW-1185">Reference proteome</keyword>
<evidence type="ECO:0000256" key="1">
    <source>
        <dbReference type="SAM" id="MobiDB-lite"/>
    </source>
</evidence>
<dbReference type="EMBL" id="FNTT01000002">
    <property type="protein sequence ID" value="SED79677.1"/>
    <property type="molecule type" value="Genomic_DNA"/>
</dbReference>
<proteinExistence type="predicted"/>
<organism evidence="2 3">
    <name type="scientific">Pseudomonas kilonensis</name>
    <dbReference type="NCBI Taxonomy" id="132476"/>
    <lineage>
        <taxon>Bacteria</taxon>
        <taxon>Pseudomonadati</taxon>
        <taxon>Pseudomonadota</taxon>
        <taxon>Gammaproteobacteria</taxon>
        <taxon>Pseudomonadales</taxon>
        <taxon>Pseudomonadaceae</taxon>
        <taxon>Pseudomonas</taxon>
    </lineage>
</organism>
<accession>A0ABY0YP69</accession>
<evidence type="ECO:0000313" key="2">
    <source>
        <dbReference type="EMBL" id="SED79677.1"/>
    </source>
</evidence>
<reference evidence="2 3" key="1">
    <citation type="submission" date="2016-10" db="EMBL/GenBank/DDBJ databases">
        <authorList>
            <person name="Varghese N."/>
            <person name="Submissions S."/>
        </authorList>
    </citation>
    <scope>NUCLEOTIDE SEQUENCE [LARGE SCALE GENOMIC DNA]</scope>
    <source>
        <strain evidence="2 3">BS3780</strain>
    </source>
</reference>